<evidence type="ECO:0000256" key="13">
    <source>
        <dbReference type="ARBA" id="ARBA00023221"/>
    </source>
</evidence>
<evidence type="ECO:0000256" key="9">
    <source>
        <dbReference type="ARBA" id="ARBA00023055"/>
    </source>
</evidence>
<evidence type="ECO:0000259" key="17">
    <source>
        <dbReference type="SMART" id="SM00328"/>
    </source>
</evidence>
<accession>G5BR74</accession>
<keyword evidence="6 15" id="KW-0813">Transport</keyword>
<evidence type="ECO:0000256" key="8">
    <source>
        <dbReference type="ARBA" id="ARBA00022548"/>
    </source>
</evidence>
<evidence type="ECO:0000256" key="1">
    <source>
        <dbReference type="ARBA" id="ARBA00000222"/>
    </source>
</evidence>
<protein>
    <recommendedName>
        <fullName evidence="5 15">Cholesteryl ester transfer protein</fullName>
    </recommendedName>
</protein>
<keyword evidence="7 15" id="KW-0964">Secreted</keyword>
<evidence type="ECO:0000256" key="10">
    <source>
        <dbReference type="ARBA" id="ARBA00023098"/>
    </source>
</evidence>
<evidence type="ECO:0000256" key="3">
    <source>
        <dbReference type="ARBA" id="ARBA00001417"/>
    </source>
</evidence>
<dbReference type="GO" id="GO:0008203">
    <property type="term" value="P:cholesterol metabolic process"/>
    <property type="evidence" value="ECO:0007669"/>
    <property type="project" value="UniProtKB-UniRule"/>
</dbReference>
<feature type="signal peptide" evidence="15">
    <location>
        <begin position="1"/>
        <end position="20"/>
    </location>
</feature>
<dbReference type="InterPro" id="IPR017943">
    <property type="entry name" value="Bactericidal_perm-incr_a/b_dom"/>
</dbReference>
<gene>
    <name evidence="19" type="ORF">GW7_14910</name>
</gene>
<evidence type="ECO:0000256" key="12">
    <source>
        <dbReference type="ARBA" id="ARBA00023180"/>
    </source>
</evidence>
<evidence type="ECO:0000256" key="11">
    <source>
        <dbReference type="ARBA" id="ARBA00023166"/>
    </source>
</evidence>
<dbReference type="SMART" id="SM00329">
    <property type="entry name" value="BPI2"/>
    <property type="match status" value="1"/>
</dbReference>
<comment type="catalytic activity">
    <reaction evidence="1">
        <text>cholesteryl (9Z-octadecenoate)(in) = cholesteryl (9Z-octadecenoate)(out)</text>
        <dbReference type="Rhea" id="RHEA:43348"/>
        <dbReference type="ChEBI" id="CHEBI:46898"/>
    </reaction>
</comment>
<dbReference type="GO" id="GO:0017129">
    <property type="term" value="F:triglyceride binding"/>
    <property type="evidence" value="ECO:0007669"/>
    <property type="project" value="TreeGrafter"/>
</dbReference>
<keyword evidence="8 15" id="KW-0153">Cholesterol metabolism</keyword>
<dbReference type="Proteomes" id="UP000006813">
    <property type="component" value="Unassembled WGS sequence"/>
</dbReference>
<comment type="function">
    <text evidence="14">Involved in the transfer of neutral lipids, including cholesteryl ester and triglyceride, among lipoprotein particles. Allows the net movement of cholesteryl ester from high density lipoproteins/HDL to triglyceride-rich very low density lipoproteins/VLDL, and the equimolar transport of triglyceride from VLDL to HDL. Regulates the reverse cholesterol transport, by which excess cholesterol is removed from peripheral tissues and returned to the liver for elimination.</text>
</comment>
<comment type="subcellular location">
    <subcellularLocation>
        <location evidence="15">Secreted</location>
    </subcellularLocation>
    <text evidence="15">Secreted in plasma.</text>
</comment>
<comment type="similarity">
    <text evidence="4 15">Belongs to the BPI/LBP/Plunc superfamily. BPI/LBP family.</text>
</comment>
<dbReference type="GO" id="GO:0034197">
    <property type="term" value="P:triglyceride transport"/>
    <property type="evidence" value="ECO:0007669"/>
    <property type="project" value="UniProtKB-UniRule"/>
</dbReference>
<dbReference type="Pfam" id="PF02886">
    <property type="entry name" value="LBP_BPI_CETP_C"/>
    <property type="match status" value="1"/>
</dbReference>
<dbReference type="GO" id="GO:0043691">
    <property type="term" value="P:reverse cholesterol transport"/>
    <property type="evidence" value="ECO:0007669"/>
    <property type="project" value="InterPro"/>
</dbReference>
<evidence type="ECO:0000256" key="5">
    <source>
        <dbReference type="ARBA" id="ARBA00022354"/>
    </source>
</evidence>
<dbReference type="SUPFAM" id="SSF55394">
    <property type="entry name" value="Bactericidal permeability-increasing protein, BPI"/>
    <property type="match status" value="2"/>
</dbReference>
<dbReference type="InterPro" id="IPR001124">
    <property type="entry name" value="Lipid-bd_serum_glycop_C"/>
</dbReference>
<dbReference type="PANTHER" id="PTHR47616:SF1">
    <property type="entry name" value="CHOLESTERYL ESTER TRANSFER PROTEIN"/>
    <property type="match status" value="1"/>
</dbReference>
<keyword evidence="10 15" id="KW-0443">Lipid metabolism</keyword>
<dbReference type="GO" id="GO:0005548">
    <property type="term" value="F:phospholipid transporter activity"/>
    <property type="evidence" value="ECO:0007669"/>
    <property type="project" value="TreeGrafter"/>
</dbReference>
<keyword evidence="12" id="KW-0325">Glycoprotein</keyword>
<name>G5BR74_HETGA</name>
<dbReference type="InParanoid" id="G5BR74"/>
<dbReference type="GO" id="GO:0034375">
    <property type="term" value="P:high-density lipoprotein particle remodeling"/>
    <property type="evidence" value="ECO:0007669"/>
    <property type="project" value="UniProtKB-UniRule"/>
</dbReference>
<dbReference type="AlphaFoldDB" id="G5BR74"/>
<dbReference type="STRING" id="10181.G5BR74"/>
<evidence type="ECO:0000256" key="16">
    <source>
        <dbReference type="PIRSR" id="PIRSR037185-50"/>
    </source>
</evidence>
<comment type="catalytic activity">
    <reaction evidence="3">
        <text>1,2,3-tri-(9Z-octadecenoyl)-glycerol(in) = 1,2,3-tri-(9Z-octadecenoyl)-glycerol(out)</text>
        <dbReference type="Rhea" id="RHEA:43352"/>
        <dbReference type="ChEBI" id="CHEBI:53753"/>
    </reaction>
</comment>
<proteinExistence type="inferred from homology"/>
<dbReference type="GO" id="GO:0120020">
    <property type="term" value="F:cholesterol transfer activity"/>
    <property type="evidence" value="ECO:0007669"/>
    <property type="project" value="InterPro"/>
</dbReference>
<reference evidence="19 20" key="1">
    <citation type="journal article" date="2011" name="Nature">
        <title>Genome sequencing reveals insights into physiology and longevity of the naked mole rat.</title>
        <authorList>
            <person name="Kim E.B."/>
            <person name="Fang X."/>
            <person name="Fushan A.A."/>
            <person name="Huang Z."/>
            <person name="Lobanov A.V."/>
            <person name="Han L."/>
            <person name="Marino S.M."/>
            <person name="Sun X."/>
            <person name="Turanov A.A."/>
            <person name="Yang P."/>
            <person name="Yim S.H."/>
            <person name="Zhao X."/>
            <person name="Kasaikina M.V."/>
            <person name="Stoletzki N."/>
            <person name="Peng C."/>
            <person name="Polak P."/>
            <person name="Xiong Z."/>
            <person name="Kiezun A."/>
            <person name="Zhu Y."/>
            <person name="Chen Y."/>
            <person name="Kryukov G.V."/>
            <person name="Zhang Q."/>
            <person name="Peshkin L."/>
            <person name="Yang L."/>
            <person name="Bronson R.T."/>
            <person name="Buffenstein R."/>
            <person name="Wang B."/>
            <person name="Han C."/>
            <person name="Li Q."/>
            <person name="Chen L."/>
            <person name="Zhao W."/>
            <person name="Sunyaev S.R."/>
            <person name="Park T.J."/>
            <person name="Zhang G."/>
            <person name="Wang J."/>
            <person name="Gladyshev V.N."/>
        </authorList>
    </citation>
    <scope>NUCLEOTIDE SEQUENCE [LARGE SCALE GENOMIC DNA]</scope>
</reference>
<evidence type="ECO:0000256" key="15">
    <source>
        <dbReference type="PIRNR" id="PIRNR037185"/>
    </source>
</evidence>
<dbReference type="GO" id="GO:0034372">
    <property type="term" value="P:very-low-density lipoprotein particle remodeling"/>
    <property type="evidence" value="ECO:0007669"/>
    <property type="project" value="UniProtKB-UniRule"/>
</dbReference>
<dbReference type="GO" id="GO:0042632">
    <property type="term" value="P:cholesterol homeostasis"/>
    <property type="evidence" value="ECO:0007669"/>
    <property type="project" value="TreeGrafter"/>
</dbReference>
<evidence type="ECO:0000313" key="19">
    <source>
        <dbReference type="EMBL" id="EHB11785.1"/>
    </source>
</evidence>
<dbReference type="GO" id="GO:0031210">
    <property type="term" value="F:phosphatidylcholine binding"/>
    <property type="evidence" value="ECO:0007669"/>
    <property type="project" value="TreeGrafter"/>
</dbReference>
<feature type="domain" description="Lipid-binding serum glycoprotein N-terminal" evidence="17">
    <location>
        <begin position="31"/>
        <end position="207"/>
    </location>
</feature>
<dbReference type="FunFam" id="3.15.20.10:FF:000002">
    <property type="entry name" value="Cholesteryl ester transfer protein"/>
    <property type="match status" value="1"/>
</dbReference>
<dbReference type="EMBL" id="JH171519">
    <property type="protein sequence ID" value="EHB11785.1"/>
    <property type="molecule type" value="Genomic_DNA"/>
</dbReference>
<keyword evidence="15" id="KW-0732">Signal</keyword>
<dbReference type="GO" id="GO:0070328">
    <property type="term" value="P:triglyceride homeostasis"/>
    <property type="evidence" value="ECO:0007669"/>
    <property type="project" value="TreeGrafter"/>
</dbReference>
<dbReference type="InterPro" id="IPR017130">
    <property type="entry name" value="Cholesteryl_ester_transfer"/>
</dbReference>
<organism evidence="19 20">
    <name type="scientific">Heterocephalus glaber</name>
    <name type="common">Naked mole rat</name>
    <dbReference type="NCBI Taxonomy" id="10181"/>
    <lineage>
        <taxon>Eukaryota</taxon>
        <taxon>Metazoa</taxon>
        <taxon>Chordata</taxon>
        <taxon>Craniata</taxon>
        <taxon>Vertebrata</taxon>
        <taxon>Euteleostomi</taxon>
        <taxon>Mammalia</taxon>
        <taxon>Eutheria</taxon>
        <taxon>Euarchontoglires</taxon>
        <taxon>Glires</taxon>
        <taxon>Rodentia</taxon>
        <taxon>Hystricomorpha</taxon>
        <taxon>Bathyergidae</taxon>
        <taxon>Heterocephalus</taxon>
    </lineage>
</organism>
<feature type="domain" description="Lipid-binding serum glycoprotein C-terminal" evidence="18">
    <location>
        <begin position="221"/>
        <end position="425"/>
    </location>
</feature>
<keyword evidence="11" id="KW-1207">Sterol metabolism</keyword>
<dbReference type="SMART" id="SM00328">
    <property type="entry name" value="BPI1"/>
    <property type="match status" value="1"/>
</dbReference>
<feature type="chain" id="PRO_5015219091" description="Cholesteryl ester transfer protein" evidence="15">
    <location>
        <begin position="21"/>
        <end position="442"/>
    </location>
</feature>
<evidence type="ECO:0000256" key="7">
    <source>
        <dbReference type="ARBA" id="ARBA00022525"/>
    </source>
</evidence>
<dbReference type="GO" id="GO:0046470">
    <property type="term" value="P:phosphatidylcholine metabolic process"/>
    <property type="evidence" value="ECO:0007669"/>
    <property type="project" value="TreeGrafter"/>
</dbReference>
<evidence type="ECO:0000256" key="2">
    <source>
        <dbReference type="ARBA" id="ARBA00001140"/>
    </source>
</evidence>
<keyword evidence="9 15" id="KW-0445">Lipid transport</keyword>
<evidence type="ECO:0000256" key="4">
    <source>
        <dbReference type="ARBA" id="ARBA00007292"/>
    </source>
</evidence>
<dbReference type="Gene3D" id="3.15.20.10">
    <property type="entry name" value="Bactericidal permeability-increasing protein, domain 2"/>
    <property type="match status" value="1"/>
</dbReference>
<dbReference type="PANTHER" id="PTHR47616">
    <property type="entry name" value="CHOLESTERYL ESTER TRANSFER PROTEIN"/>
    <property type="match status" value="1"/>
</dbReference>
<dbReference type="GO" id="GO:0006641">
    <property type="term" value="P:triglyceride metabolic process"/>
    <property type="evidence" value="ECO:0007669"/>
    <property type="project" value="TreeGrafter"/>
</dbReference>
<keyword evidence="13 15" id="KW-0753">Steroid metabolism</keyword>
<dbReference type="Gene3D" id="3.15.10.10">
    <property type="entry name" value="Bactericidal permeability-increasing protein, domain 1"/>
    <property type="match status" value="2"/>
</dbReference>
<evidence type="ECO:0000256" key="6">
    <source>
        <dbReference type="ARBA" id="ARBA00022448"/>
    </source>
</evidence>
<dbReference type="GO" id="GO:0055091">
    <property type="term" value="P:phospholipid homeostasis"/>
    <property type="evidence" value="ECO:0007669"/>
    <property type="project" value="TreeGrafter"/>
</dbReference>
<feature type="disulfide bond" evidence="16">
    <location>
        <begin position="131"/>
        <end position="172"/>
    </location>
</feature>
<evidence type="ECO:0000313" key="20">
    <source>
        <dbReference type="Proteomes" id="UP000006813"/>
    </source>
</evidence>
<comment type="catalytic activity">
    <reaction evidence="2">
        <text>cholesteryl (9Z,12Z)-octadecadienoate(in) = cholesteryl (9Z,12Z)-octadecadienoate(out)</text>
        <dbReference type="Rhea" id="RHEA:43356"/>
        <dbReference type="ChEBI" id="CHEBI:41509"/>
    </reaction>
</comment>
<evidence type="ECO:0000256" key="14">
    <source>
        <dbReference type="ARBA" id="ARBA00045611"/>
    </source>
</evidence>
<sequence length="442" mass="49302">MLAAALLSLALLSSAHPCSTGPPYVADIVCHITKPAFLVLSQETTKVIHTAFRWASYPDIKGEKAMVLLGHVKYGLHNIQISHLSIAGSQVELAEAKSIDISIQNVSVVFTGTLNYGYTSAWGVRTDAPDCHLSFHKLLLYLHGEHEPRWIKRLFTNFISFTLKLALKGQICKEINVISNIMADFVQSRATTYLESHRKGHFIYKSISEDLVLPTFSPSLLGDSRMLYFWFSEQVLDSFAKATFQDGHLLLSLMGEKFKAALETQALNINQETFAELFSSFPPSQTQVTIHCLTRPRISCQNKGIIVSSVMVKFLFPHPDGQHSVAHTFEEDIITTIQASYSRKKLFLSLLDFQITPKTASNEAESCSEAVRSFLQSLITTVGIPEVMSRLQVALTALMNSKGLHFFDLINPEIITQDGSLLLQMDFGFPEHLLVDFLQSLS</sequence>
<dbReference type="GO" id="GO:0034364">
    <property type="term" value="C:high-density lipoprotein particle"/>
    <property type="evidence" value="ECO:0007669"/>
    <property type="project" value="UniProtKB-UniRule"/>
</dbReference>
<dbReference type="Pfam" id="PF01273">
    <property type="entry name" value="LBP_BPI_CETP"/>
    <property type="match status" value="1"/>
</dbReference>
<dbReference type="PIRSF" id="PIRSF037185">
    <property type="entry name" value="Cholesteryl_ester_transf"/>
    <property type="match status" value="1"/>
</dbReference>
<dbReference type="GO" id="GO:0015485">
    <property type="term" value="F:cholesterol binding"/>
    <property type="evidence" value="ECO:0007669"/>
    <property type="project" value="TreeGrafter"/>
</dbReference>
<dbReference type="GO" id="GO:0034374">
    <property type="term" value="P:low-density lipoprotein particle remodeling"/>
    <property type="evidence" value="ECO:0007669"/>
    <property type="project" value="TreeGrafter"/>
</dbReference>
<dbReference type="InterPro" id="IPR017942">
    <property type="entry name" value="Lipid-bd_serum_glycop_N"/>
</dbReference>
<evidence type="ECO:0000259" key="18">
    <source>
        <dbReference type="SMART" id="SM00329"/>
    </source>
</evidence>
<keyword evidence="16" id="KW-1015">Disulfide bond</keyword>